<dbReference type="AlphaFoldDB" id="A0A0F3PJE2"/>
<protein>
    <submittedName>
        <fullName evidence="1">Uncharacterized protein</fullName>
    </submittedName>
</protein>
<sequence length="49" mass="5443">MSITTTGKLLSCAFAAFCHDYAETFIIACVESLWFCMFSLEILEATLLS</sequence>
<proteinExistence type="predicted"/>
<evidence type="ECO:0000313" key="2">
    <source>
        <dbReference type="Proteomes" id="UP000033722"/>
    </source>
</evidence>
<name>A0A0F3PJE2_ANAPH</name>
<dbReference type="PATRIC" id="fig|1359157.3.peg.1528"/>
<gene>
    <name evidence="1" type="ORF">APHCRT_1618</name>
</gene>
<dbReference type="Proteomes" id="UP000033722">
    <property type="component" value="Unassembled WGS sequence"/>
</dbReference>
<organism evidence="1 2">
    <name type="scientific">Anaplasma phagocytophilum str. CRT53-1</name>
    <dbReference type="NCBI Taxonomy" id="1359157"/>
    <lineage>
        <taxon>Bacteria</taxon>
        <taxon>Pseudomonadati</taxon>
        <taxon>Pseudomonadota</taxon>
        <taxon>Alphaproteobacteria</taxon>
        <taxon>Rickettsiales</taxon>
        <taxon>Anaplasmataceae</taxon>
        <taxon>Anaplasma</taxon>
        <taxon>phagocytophilum group</taxon>
    </lineage>
</organism>
<comment type="caution">
    <text evidence="1">The sequence shown here is derived from an EMBL/GenBank/DDBJ whole genome shotgun (WGS) entry which is preliminary data.</text>
</comment>
<evidence type="ECO:0000313" key="1">
    <source>
        <dbReference type="EMBL" id="KJV80052.1"/>
    </source>
</evidence>
<reference evidence="1 2" key="1">
    <citation type="submission" date="2015-01" db="EMBL/GenBank/DDBJ databases">
        <title>Genome Sequencing of Rickettsiales.</title>
        <authorList>
            <person name="Daugherty S.C."/>
            <person name="Su Q."/>
            <person name="Abolude K."/>
            <person name="Beier-Sexton M."/>
            <person name="Carlyon J.A."/>
            <person name="Carter R."/>
            <person name="Day N.P."/>
            <person name="Dumler S.J."/>
            <person name="Dyachenko V."/>
            <person name="Godinez A."/>
            <person name="Kurtti T.J."/>
            <person name="Lichay M."/>
            <person name="Mullins K.E."/>
            <person name="Ott S."/>
            <person name="Pappas-Brown V."/>
            <person name="Paris D.H."/>
            <person name="Patel P."/>
            <person name="Richards A.L."/>
            <person name="Sadzewicz L."/>
            <person name="Sears K."/>
            <person name="Seidman D."/>
            <person name="Sengamalay N."/>
            <person name="Stenos J."/>
            <person name="Tallon L.J."/>
            <person name="Vincent G."/>
            <person name="Fraser C.M."/>
            <person name="Munderloh U."/>
            <person name="Dunning-Hotopp J.C."/>
        </authorList>
    </citation>
    <scope>NUCLEOTIDE SEQUENCE [LARGE SCALE GENOMIC DNA]</scope>
    <source>
        <strain evidence="1 2">CRT53-1</strain>
    </source>
</reference>
<accession>A0A0F3PJE2</accession>
<dbReference type="EMBL" id="LAOD01000040">
    <property type="protein sequence ID" value="KJV80052.1"/>
    <property type="molecule type" value="Genomic_DNA"/>
</dbReference>